<dbReference type="EMBL" id="BRYB01000164">
    <property type="protein sequence ID" value="GMI24322.1"/>
    <property type="molecule type" value="Genomic_DNA"/>
</dbReference>
<name>A0ABQ6MDZ9_9STRA</name>
<keyword evidence="1" id="KW-0472">Membrane</keyword>
<dbReference type="Pfam" id="PF01148">
    <property type="entry name" value="CTP_transf_1"/>
    <property type="match status" value="1"/>
</dbReference>
<evidence type="ECO:0008006" key="4">
    <source>
        <dbReference type="Google" id="ProtNLM"/>
    </source>
</evidence>
<comment type="caution">
    <text evidence="2">The sequence shown here is derived from an EMBL/GenBank/DDBJ whole genome shotgun (WGS) entry which is preliminary data.</text>
</comment>
<keyword evidence="1" id="KW-0812">Transmembrane</keyword>
<evidence type="ECO:0000313" key="3">
    <source>
        <dbReference type="Proteomes" id="UP001165060"/>
    </source>
</evidence>
<evidence type="ECO:0000256" key="1">
    <source>
        <dbReference type="SAM" id="Phobius"/>
    </source>
</evidence>
<dbReference type="Proteomes" id="UP001165060">
    <property type="component" value="Unassembled WGS sequence"/>
</dbReference>
<protein>
    <recommendedName>
        <fullName evidence="4">Phosphatidate cytidylyltransferase</fullName>
    </recommendedName>
</protein>
<dbReference type="PANTHER" id="PTHR43535:SF1">
    <property type="entry name" value="PHOSPHATIDATE CYTIDYLYLTRANSFERASE"/>
    <property type="match status" value="1"/>
</dbReference>
<feature type="transmembrane region" description="Helical" evidence="1">
    <location>
        <begin position="136"/>
        <end position="154"/>
    </location>
</feature>
<feature type="transmembrane region" description="Helical" evidence="1">
    <location>
        <begin position="184"/>
        <end position="208"/>
    </location>
</feature>
<reference evidence="2 3" key="1">
    <citation type="journal article" date="2023" name="Commun. Biol.">
        <title>Genome analysis of Parmales, the sister group of diatoms, reveals the evolutionary specialization of diatoms from phago-mixotrophs to photoautotrophs.</title>
        <authorList>
            <person name="Ban H."/>
            <person name="Sato S."/>
            <person name="Yoshikawa S."/>
            <person name="Yamada K."/>
            <person name="Nakamura Y."/>
            <person name="Ichinomiya M."/>
            <person name="Sato N."/>
            <person name="Blanc-Mathieu R."/>
            <person name="Endo H."/>
            <person name="Kuwata A."/>
            <person name="Ogata H."/>
        </authorList>
    </citation>
    <scope>NUCLEOTIDE SEQUENCE [LARGE SCALE GENOMIC DNA]</scope>
</reference>
<proteinExistence type="predicted"/>
<gene>
    <name evidence="2" type="ORF">TeGR_g1641</name>
</gene>
<keyword evidence="1" id="KW-1133">Transmembrane helix</keyword>
<keyword evidence="3" id="KW-1185">Reference proteome</keyword>
<evidence type="ECO:0000313" key="2">
    <source>
        <dbReference type="EMBL" id="GMI24322.1"/>
    </source>
</evidence>
<organism evidence="2 3">
    <name type="scientific">Tetraparma gracilis</name>
    <dbReference type="NCBI Taxonomy" id="2962635"/>
    <lineage>
        <taxon>Eukaryota</taxon>
        <taxon>Sar</taxon>
        <taxon>Stramenopiles</taxon>
        <taxon>Ochrophyta</taxon>
        <taxon>Bolidophyceae</taxon>
        <taxon>Parmales</taxon>
        <taxon>Triparmaceae</taxon>
        <taxon>Tetraparma</taxon>
    </lineage>
</organism>
<feature type="transmembrane region" description="Helical" evidence="1">
    <location>
        <begin position="89"/>
        <end position="116"/>
    </location>
</feature>
<feature type="transmembrane region" description="Helical" evidence="1">
    <location>
        <begin position="300"/>
        <end position="319"/>
    </location>
</feature>
<sequence length="322" mass="34555">MYRAFSSYLSHLLSTTSPSARLSLSRSKLLHSLNSLNRSLLQRPDPDVALDGELLSAVAVARRSLEVQTLASSRLASLRKTRSPPKQRSVLRGVLMGAVVTGFVFSGNYVFSALLATCCVLGQLEYYRAVISVGVYPARSLSVAVSIGAFAVALGGPGAHAAVMPLASVGMMLFFLTMNAAPTSIADVGCTLLGMFHIGYMPSFWVLARQIGTREPTRLATVARPVLEHFKIKASALPPWLPKVIHLPVTGGAIYVFWTWLSIAFADVGGYFFGRAFGRTKLGDVIENVRQVSPNKTLEGVVGGCVVAAGFSTLGAFVMRWR</sequence>
<dbReference type="PANTHER" id="PTHR43535">
    <property type="entry name" value="PHOSPHATIDATE CYTIDYLYLTRANSFERASE"/>
    <property type="match status" value="1"/>
</dbReference>
<feature type="transmembrane region" description="Helical" evidence="1">
    <location>
        <begin position="253"/>
        <end position="273"/>
    </location>
</feature>
<accession>A0ABQ6MDZ9</accession>